<feature type="region of interest" description="Disordered" evidence="1">
    <location>
        <begin position="159"/>
        <end position="204"/>
    </location>
</feature>
<dbReference type="Pfam" id="PF10358">
    <property type="entry name" value="NT-C2"/>
    <property type="match status" value="1"/>
</dbReference>
<feature type="region of interest" description="Disordered" evidence="1">
    <location>
        <begin position="647"/>
        <end position="680"/>
    </location>
</feature>
<evidence type="ECO:0000313" key="3">
    <source>
        <dbReference type="EMBL" id="KAG9447154.1"/>
    </source>
</evidence>
<organism evidence="3 4">
    <name type="scientific">Aristolochia fimbriata</name>
    <name type="common">White veined hardy Dutchman's pipe vine</name>
    <dbReference type="NCBI Taxonomy" id="158543"/>
    <lineage>
        <taxon>Eukaryota</taxon>
        <taxon>Viridiplantae</taxon>
        <taxon>Streptophyta</taxon>
        <taxon>Embryophyta</taxon>
        <taxon>Tracheophyta</taxon>
        <taxon>Spermatophyta</taxon>
        <taxon>Magnoliopsida</taxon>
        <taxon>Magnoliidae</taxon>
        <taxon>Piperales</taxon>
        <taxon>Aristolochiaceae</taxon>
        <taxon>Aristolochia</taxon>
    </lineage>
</organism>
<feature type="compositionally biased region" description="Low complexity" evidence="1">
    <location>
        <begin position="281"/>
        <end position="300"/>
    </location>
</feature>
<feature type="compositionally biased region" description="Polar residues" evidence="1">
    <location>
        <begin position="301"/>
        <end position="312"/>
    </location>
</feature>
<dbReference type="Proteomes" id="UP000825729">
    <property type="component" value="Unassembled WGS sequence"/>
</dbReference>
<reference evidence="3 4" key="1">
    <citation type="submission" date="2021-07" db="EMBL/GenBank/DDBJ databases">
        <title>The Aristolochia fimbriata genome: insights into angiosperm evolution, floral development and chemical biosynthesis.</title>
        <authorList>
            <person name="Jiao Y."/>
        </authorList>
    </citation>
    <scope>NUCLEOTIDE SEQUENCE [LARGE SCALE GENOMIC DNA]</scope>
    <source>
        <strain evidence="3">IBCAS-2021</strain>
        <tissue evidence="3">Leaf</tissue>
    </source>
</reference>
<sequence length="1056" mass="116719">MVLGLRTRNRKGASVQIDYVIHIHEIKPWPPSQSLRSLRTVILQWENGEKNSGSLGPVAPTIGSVVGEGKIEFNESINLAITLSREVHARGGESSTYQRNCLELSLYEPRRDKIAKGQLLGNVTIDLAEYGILKEPVSFSFPMNCKRSYRNTTQPVLFGKIQPLDKTRNGSSSPENMSEESTLDKESKESVSALMNEEYAEEEAEIASFTDDDVSSHSSLTISSLAFDATGNSPSKSDTPDVNRILERNSAEAIESTAGNKKGSELTPEQEIPESKMTPASSSSDQKLSQPPSSDSSSNSGQQTNDVSSVSKLPQGILPVYPASSSSLNREVDRKVDDSSKEDKDNYRSPAAEQNGTSSEKNGIETSNSTSQVPPYDNVSSNGQQLDICNNMHQTDIEGKLNYTLDEMKYAAEKSPSRSPDNFSQMTISTEEVTPVNRLRRTATSGSDPLALNRRSFNVKNNNFSHERLKSLNFTEVNETDMVGEAYSYSRSLLPDRTKGDWGSKRLGADIINRAYREVQNTPADAKVQKLECKIEILEAELREVASLEVSIYSIVAEHGSSTQKVHAPARRLSRLYIHASKQLPRERRASAAKSVISGLVCVAKACGNDVPRLTFWLSNSLVLRAIITEATGATCLPVSVGIYPKENGSGRSREEKSSSLSWKESTPQKNGQKLLSEESEKWEDPQTFISALEKIETWMFSRIIESVWWQTLTPHMQSEVGFETEQKRGSPSKKGFLRKSSLGYQQQDIFSINLWKRAFKDACERICPVRAAGHECGCLPVLAKLVMEQCVARLDVAMFNAILRESDDDNPTDPISDPISNSKVLPIPAGRTSFGAGAQLKNAIGNWSRWLTDLFGLDADDSPNGEIENNDREDPSTAFKSFRLLNALSDLLMLPKDLLFDSSIRKEVCPTFGALLLKRVLNTFVPDEFCPDPIPENLLEALDTEDHLMAEDESIRHFPCSAAPIVYLPPSTAVVSGVVGDIGSRTQLRRSGSSVLRRGQTSDDELDELDMPLKSIIVDNRQCPTSTPGGLKGKQYSYGTAVRFHLLREVWRDEE</sequence>
<feature type="region of interest" description="Disordered" evidence="1">
    <location>
        <begin position="249"/>
        <end position="385"/>
    </location>
</feature>
<dbReference type="PANTHER" id="PTHR31344">
    <property type="entry name" value="NUCLEAR PORE COMPLEX PROTEIN NUP205"/>
    <property type="match status" value="1"/>
</dbReference>
<evidence type="ECO:0000259" key="2">
    <source>
        <dbReference type="PROSITE" id="PS51840"/>
    </source>
</evidence>
<feature type="compositionally biased region" description="Polar residues" evidence="1">
    <location>
        <begin position="169"/>
        <end position="180"/>
    </location>
</feature>
<proteinExistence type="predicted"/>
<feature type="domain" description="C2 NT-type" evidence="2">
    <location>
        <begin position="7"/>
        <end position="165"/>
    </location>
</feature>
<keyword evidence="4" id="KW-1185">Reference proteome</keyword>
<gene>
    <name evidence="3" type="ORF">H6P81_013282</name>
</gene>
<protein>
    <recommendedName>
        <fullName evidence="2">C2 NT-type domain-containing protein</fullName>
    </recommendedName>
</protein>
<dbReference type="PROSITE" id="PS51840">
    <property type="entry name" value="C2_NT"/>
    <property type="match status" value="1"/>
</dbReference>
<evidence type="ECO:0000313" key="4">
    <source>
        <dbReference type="Proteomes" id="UP000825729"/>
    </source>
</evidence>
<dbReference type="PANTHER" id="PTHR31344:SF15">
    <property type="entry name" value="EEIG1_EHBP1 PROTEIN AMINO-TERMINAL DOMAIN PROTEIN"/>
    <property type="match status" value="1"/>
</dbReference>
<dbReference type="EMBL" id="JAINDJ010000005">
    <property type="protein sequence ID" value="KAG9447154.1"/>
    <property type="molecule type" value="Genomic_DNA"/>
</dbReference>
<dbReference type="InterPro" id="IPR021827">
    <property type="entry name" value="Nup186/Nup192/Nup205"/>
</dbReference>
<comment type="caution">
    <text evidence="3">The sequence shown here is derived from an EMBL/GenBank/DDBJ whole genome shotgun (WGS) entry which is preliminary data.</text>
</comment>
<accession>A0AAV7EEN6</accession>
<dbReference type="AlphaFoldDB" id="A0AAV7EEN6"/>
<feature type="compositionally biased region" description="Basic and acidic residues" evidence="1">
    <location>
        <begin position="330"/>
        <end position="347"/>
    </location>
</feature>
<feature type="compositionally biased region" description="Polar residues" evidence="1">
    <location>
        <begin position="352"/>
        <end position="385"/>
    </location>
</feature>
<evidence type="ECO:0000256" key="1">
    <source>
        <dbReference type="SAM" id="MobiDB-lite"/>
    </source>
</evidence>
<dbReference type="GO" id="GO:0005643">
    <property type="term" value="C:nuclear pore"/>
    <property type="evidence" value="ECO:0007669"/>
    <property type="project" value="InterPro"/>
</dbReference>
<dbReference type="InterPro" id="IPR019448">
    <property type="entry name" value="NT-C2"/>
</dbReference>
<name>A0AAV7EEN6_ARIFI</name>